<comment type="caution">
    <text evidence="3">The sequence shown here is derived from an EMBL/GenBank/DDBJ whole genome shotgun (WGS) entry which is preliminary data.</text>
</comment>
<dbReference type="Gene3D" id="3.40.80.10">
    <property type="entry name" value="Peptidoglycan recognition protein-like"/>
    <property type="match status" value="1"/>
</dbReference>
<evidence type="ECO:0000259" key="2">
    <source>
        <dbReference type="PROSITE" id="PS51781"/>
    </source>
</evidence>
<feature type="domain" description="SH3b" evidence="2">
    <location>
        <begin position="477"/>
        <end position="542"/>
    </location>
</feature>
<dbReference type="Pfam" id="PF08239">
    <property type="entry name" value="SH3_3"/>
    <property type="match status" value="1"/>
</dbReference>
<dbReference type="InterPro" id="IPR003646">
    <property type="entry name" value="SH3-like_bac-type"/>
</dbReference>
<dbReference type="Gene3D" id="2.60.40.10">
    <property type="entry name" value="Immunoglobulins"/>
    <property type="match status" value="1"/>
</dbReference>
<organism evidence="3 4">
    <name type="scientific">candidate division WWE3 bacterium CG_4_9_14_3_um_filter_43_9</name>
    <dbReference type="NCBI Taxonomy" id="1975082"/>
    <lineage>
        <taxon>Bacteria</taxon>
        <taxon>Katanobacteria</taxon>
    </lineage>
</organism>
<dbReference type="InterPro" id="IPR013229">
    <property type="entry name" value="PEGA"/>
</dbReference>
<evidence type="ECO:0000313" key="3">
    <source>
        <dbReference type="EMBL" id="PJA38349.1"/>
    </source>
</evidence>
<reference evidence="4" key="1">
    <citation type="submission" date="2017-09" db="EMBL/GenBank/DDBJ databases">
        <title>Depth-based differentiation of microbial function through sediment-hosted aquifers and enrichment of novel symbionts in the deep terrestrial subsurface.</title>
        <authorList>
            <person name="Probst A.J."/>
            <person name="Ladd B."/>
            <person name="Jarett J.K."/>
            <person name="Geller-Mcgrath D.E."/>
            <person name="Sieber C.M.K."/>
            <person name="Emerson J.B."/>
            <person name="Anantharaman K."/>
            <person name="Thomas B.C."/>
            <person name="Malmstrom R."/>
            <person name="Stieglmeier M."/>
            <person name="Klingl A."/>
            <person name="Woyke T."/>
            <person name="Ryan C.M."/>
            <person name="Banfield J.F."/>
        </authorList>
    </citation>
    <scope>NUCLEOTIDE SEQUENCE [LARGE SCALE GENOMIC DNA]</scope>
</reference>
<dbReference type="GO" id="GO:0009253">
    <property type="term" value="P:peptidoglycan catabolic process"/>
    <property type="evidence" value="ECO:0007669"/>
    <property type="project" value="InterPro"/>
</dbReference>
<dbReference type="Proteomes" id="UP000230538">
    <property type="component" value="Unassembled WGS sequence"/>
</dbReference>
<dbReference type="InterPro" id="IPR036505">
    <property type="entry name" value="Amidase/PGRP_sf"/>
</dbReference>
<dbReference type="GO" id="GO:0008745">
    <property type="term" value="F:N-acetylmuramoyl-L-alanine amidase activity"/>
    <property type="evidence" value="ECO:0007669"/>
    <property type="project" value="InterPro"/>
</dbReference>
<dbReference type="Pfam" id="PF08308">
    <property type="entry name" value="PEGA"/>
    <property type="match status" value="1"/>
</dbReference>
<keyword evidence="1" id="KW-0472">Membrane</keyword>
<keyword evidence="1" id="KW-1133">Transmembrane helix</keyword>
<protein>
    <recommendedName>
        <fullName evidence="2">SH3b domain-containing protein</fullName>
    </recommendedName>
</protein>
<dbReference type="EMBL" id="PFXB01000020">
    <property type="protein sequence ID" value="PJA38349.1"/>
    <property type="molecule type" value="Genomic_DNA"/>
</dbReference>
<name>A0A2M7WYP6_UNCKA</name>
<dbReference type="SUPFAM" id="SSF55846">
    <property type="entry name" value="N-acetylmuramoyl-L-alanine amidase-like"/>
    <property type="match status" value="1"/>
</dbReference>
<feature type="transmembrane region" description="Helical" evidence="1">
    <location>
        <begin position="20"/>
        <end position="40"/>
    </location>
</feature>
<accession>A0A2M7WYP6</accession>
<gene>
    <name evidence="3" type="ORF">CO181_00615</name>
</gene>
<evidence type="ECO:0000313" key="4">
    <source>
        <dbReference type="Proteomes" id="UP000230538"/>
    </source>
</evidence>
<dbReference type="InterPro" id="IPR013783">
    <property type="entry name" value="Ig-like_fold"/>
</dbReference>
<dbReference type="AlphaFoldDB" id="A0A2M7WYP6"/>
<dbReference type="SMART" id="SM00287">
    <property type="entry name" value="SH3b"/>
    <property type="match status" value="1"/>
</dbReference>
<dbReference type="Gene3D" id="2.30.30.40">
    <property type="entry name" value="SH3 Domains"/>
    <property type="match status" value="1"/>
</dbReference>
<evidence type="ECO:0000256" key="1">
    <source>
        <dbReference type="SAM" id="Phobius"/>
    </source>
</evidence>
<sequence length="542" mass="60406">MPLFSRKHKSPQLIKEPLGLNFLIVFILLAALIFFFTHIINFKGEASLAITSLSGPVKIEINNQQQEATASFSQNLDPGEKIFKLTKDQEFYQPFERRITLTEGNETSVNWDLGPNEVFSSGVIVEFKKDSQGVSIVSTPDEAEITIDSQAQGATPFITADINQGSHQLKVSRQGYLEHESTFSVKKGFATQITVQLFPILLPEKPAKIREEGISGFPKVNLSARHDWKADEALADQSQNQYLPIKKIVLYDLSLTEAPYGVETTEWVKGIYYYTLVYEAYSDLPYHYLIDSQGKIFEGKKGGCESFPAEKEDGLEKACRVGYLGKAGEKITQAAQMSFEKLISSTQPLFYQAEVAPPSEIGLNPQETKTLQLEFKNTGTAIWFGREDQAVALRAINGTSAYYDAASWQSAEQISVISEPWVLPDSKVTLDVTLKAPLLPDSSQEQFGLFTKDNESWSKIAGSEVTFKIKVKGEVAIPTIRVRETGTGFLNVRSGPGLMFGVVDQVYPGDTLPLLEEQVGWVKIRYQQNREGWVSATYVEKL</sequence>
<dbReference type="PROSITE" id="PS51781">
    <property type="entry name" value="SH3B"/>
    <property type="match status" value="1"/>
</dbReference>
<proteinExistence type="predicted"/>
<keyword evidence="1" id="KW-0812">Transmembrane</keyword>